<dbReference type="InterPro" id="IPR036457">
    <property type="entry name" value="PPM-type-like_dom_sf"/>
</dbReference>
<accession>A0A8J7K1Q2</accession>
<evidence type="ECO:0000313" key="3">
    <source>
        <dbReference type="Proteomes" id="UP000604481"/>
    </source>
</evidence>
<dbReference type="PANTHER" id="PTHR13832:SF827">
    <property type="entry name" value="PROTEIN PHOSPHATASE 1L"/>
    <property type="match status" value="1"/>
</dbReference>
<dbReference type="RefSeq" id="WP_194115500.1">
    <property type="nucleotide sequence ID" value="NZ_JADFUA010000003.1"/>
</dbReference>
<dbReference type="Proteomes" id="UP000604481">
    <property type="component" value="Unassembled WGS sequence"/>
</dbReference>
<dbReference type="AlphaFoldDB" id="A0A8J7K1Q2"/>
<proteinExistence type="predicted"/>
<name>A0A8J7K1Q2_9NEIS</name>
<dbReference type="SMART" id="SM00331">
    <property type="entry name" value="PP2C_SIG"/>
    <property type="match status" value="1"/>
</dbReference>
<organism evidence="2 3">
    <name type="scientific">Chitinilyticum piscinae</name>
    <dbReference type="NCBI Taxonomy" id="2866724"/>
    <lineage>
        <taxon>Bacteria</taxon>
        <taxon>Pseudomonadati</taxon>
        <taxon>Pseudomonadota</taxon>
        <taxon>Betaproteobacteria</taxon>
        <taxon>Neisseriales</taxon>
        <taxon>Chitinibacteraceae</taxon>
        <taxon>Chitinilyticum</taxon>
    </lineage>
</organism>
<sequence>MSSLAQVLDMTGLTDTGQVREHNEDAIDFDADGGLMLLADGMGGYNAGEVASLIAIQVLGEMMRAQIAATPPHVHASGSRWPVAHEMLALAVDRANTMIYQTALAHPQCAGMGTTLLAAIFYDNHVTVAHVGDSRLYRYRDGVLTQLTRDHSFLQERIDAGLLTAAEARTAPHKNLLTRAVGIAPYVDVEVQEFDVLPDDLYLACSDGLTDMLDDDSIGRLLGMLGVDLDLAARNLIDQANVMGGRDNISVLLTRVKRDFSIENPWWQRMANWFG</sequence>
<evidence type="ECO:0000259" key="1">
    <source>
        <dbReference type="PROSITE" id="PS51746"/>
    </source>
</evidence>
<dbReference type="CDD" id="cd00143">
    <property type="entry name" value="PP2Cc"/>
    <property type="match status" value="1"/>
</dbReference>
<evidence type="ECO:0000313" key="2">
    <source>
        <dbReference type="EMBL" id="MBE9608977.1"/>
    </source>
</evidence>
<reference evidence="2 3" key="1">
    <citation type="submission" date="2020-10" db="EMBL/GenBank/DDBJ databases">
        <title>The genome sequence of Chitinilyticum litopenaei 4Y14.</title>
        <authorList>
            <person name="Liu Y."/>
        </authorList>
    </citation>
    <scope>NUCLEOTIDE SEQUENCE [LARGE SCALE GENOMIC DNA]</scope>
    <source>
        <strain evidence="2 3">4Y14</strain>
    </source>
</reference>
<comment type="caution">
    <text evidence="2">The sequence shown here is derived from an EMBL/GenBank/DDBJ whole genome shotgun (WGS) entry which is preliminary data.</text>
</comment>
<dbReference type="PROSITE" id="PS51746">
    <property type="entry name" value="PPM_2"/>
    <property type="match status" value="1"/>
</dbReference>
<dbReference type="SUPFAM" id="SSF81606">
    <property type="entry name" value="PP2C-like"/>
    <property type="match status" value="1"/>
</dbReference>
<dbReference type="Pfam" id="PF13672">
    <property type="entry name" value="PP2C_2"/>
    <property type="match status" value="1"/>
</dbReference>
<dbReference type="Gene3D" id="3.60.40.10">
    <property type="entry name" value="PPM-type phosphatase domain"/>
    <property type="match status" value="1"/>
</dbReference>
<dbReference type="NCBIfam" id="NF033484">
    <property type="entry name" value="Stp1_PP2C_phos"/>
    <property type="match status" value="1"/>
</dbReference>
<dbReference type="GO" id="GO:0004722">
    <property type="term" value="F:protein serine/threonine phosphatase activity"/>
    <property type="evidence" value="ECO:0007669"/>
    <property type="project" value="InterPro"/>
</dbReference>
<dbReference type="InterPro" id="IPR001932">
    <property type="entry name" value="PPM-type_phosphatase-like_dom"/>
</dbReference>
<keyword evidence="3" id="KW-1185">Reference proteome</keyword>
<dbReference type="InterPro" id="IPR015655">
    <property type="entry name" value="PP2C"/>
</dbReference>
<dbReference type="SMART" id="SM00332">
    <property type="entry name" value="PP2Cc"/>
    <property type="match status" value="1"/>
</dbReference>
<dbReference type="EMBL" id="JADFUA010000003">
    <property type="protein sequence ID" value="MBE9608977.1"/>
    <property type="molecule type" value="Genomic_DNA"/>
</dbReference>
<feature type="domain" description="PPM-type phosphatase" evidence="1">
    <location>
        <begin position="10"/>
        <end position="256"/>
    </location>
</feature>
<protein>
    <submittedName>
        <fullName evidence="2">Stp1/IreP family PP2C-type Ser/Thr phosphatase</fullName>
    </submittedName>
</protein>
<dbReference type="PANTHER" id="PTHR13832">
    <property type="entry name" value="PROTEIN PHOSPHATASE 2C"/>
    <property type="match status" value="1"/>
</dbReference>
<gene>
    <name evidence="2" type="ORF">INR99_06430</name>
</gene>